<name>A0A813XNT3_9BILA</name>
<dbReference type="Proteomes" id="UP000681722">
    <property type="component" value="Unassembled WGS sequence"/>
</dbReference>
<evidence type="ECO:0000313" key="3">
    <source>
        <dbReference type="EMBL" id="CAF3659831.1"/>
    </source>
</evidence>
<dbReference type="SUPFAM" id="SSF56399">
    <property type="entry name" value="ADP-ribosylation"/>
    <property type="match status" value="1"/>
</dbReference>
<dbReference type="Proteomes" id="UP000663829">
    <property type="component" value="Unassembled WGS sequence"/>
</dbReference>
<dbReference type="EMBL" id="CAJNOQ010001157">
    <property type="protein sequence ID" value="CAF0872590.1"/>
    <property type="molecule type" value="Genomic_DNA"/>
</dbReference>
<reference evidence="2" key="1">
    <citation type="submission" date="2021-02" db="EMBL/GenBank/DDBJ databases">
        <authorList>
            <person name="Nowell W R."/>
        </authorList>
    </citation>
    <scope>NUCLEOTIDE SEQUENCE</scope>
</reference>
<dbReference type="AlphaFoldDB" id="A0A813XNT3"/>
<gene>
    <name evidence="2" type="ORF">GPM918_LOCUS7180</name>
    <name evidence="3" type="ORF">SRO942_LOCUS7180</name>
</gene>
<organism evidence="2 4">
    <name type="scientific">Didymodactylos carnosus</name>
    <dbReference type="NCBI Taxonomy" id="1234261"/>
    <lineage>
        <taxon>Eukaryota</taxon>
        <taxon>Metazoa</taxon>
        <taxon>Spiralia</taxon>
        <taxon>Gnathifera</taxon>
        <taxon>Rotifera</taxon>
        <taxon>Eurotatoria</taxon>
        <taxon>Bdelloidea</taxon>
        <taxon>Philodinida</taxon>
        <taxon>Philodinidae</taxon>
        <taxon>Didymodactylos</taxon>
    </lineage>
</organism>
<dbReference type="OrthoDB" id="423533at2759"/>
<protein>
    <submittedName>
        <fullName evidence="2">Uncharacterized protein</fullName>
    </submittedName>
</protein>
<accession>A0A813XNT3</accession>
<evidence type="ECO:0000313" key="4">
    <source>
        <dbReference type="Proteomes" id="UP000663829"/>
    </source>
</evidence>
<proteinExistence type="predicted"/>
<feature type="region of interest" description="Disordered" evidence="1">
    <location>
        <begin position="1"/>
        <end position="24"/>
    </location>
</feature>
<dbReference type="EMBL" id="CAJOBC010001157">
    <property type="protein sequence ID" value="CAF3659831.1"/>
    <property type="molecule type" value="Genomic_DNA"/>
</dbReference>
<keyword evidence="4" id="KW-1185">Reference proteome</keyword>
<evidence type="ECO:0000256" key="1">
    <source>
        <dbReference type="SAM" id="MobiDB-lite"/>
    </source>
</evidence>
<feature type="compositionally biased region" description="Low complexity" evidence="1">
    <location>
        <begin position="14"/>
        <end position="24"/>
    </location>
</feature>
<dbReference type="Gene3D" id="3.90.176.10">
    <property type="entry name" value="Toxin ADP-ribosyltransferase, Chain A, domain 1"/>
    <property type="match status" value="1"/>
</dbReference>
<evidence type="ECO:0000313" key="2">
    <source>
        <dbReference type="EMBL" id="CAF0872590.1"/>
    </source>
</evidence>
<comment type="caution">
    <text evidence="2">The sequence shown here is derived from an EMBL/GenBank/DDBJ whole genome shotgun (WGS) entry which is preliminary data.</text>
</comment>
<feature type="compositionally biased region" description="Polar residues" evidence="1">
    <location>
        <begin position="1"/>
        <end position="13"/>
    </location>
</feature>
<sequence length="317" mass="35958">MHLNVPSCNGGIQSASSSGTKTSESINRGTSLVIRSHNDLVIDGESGANGEFNDFFPIMHYMVKSLSYIPYYWGTCLRAVILDEEELKLYEVGSVITWLQFSSSAKGDDPVNYFQSRNTYFHIYSLTGRAISFLSNLPKENEILFLPYSTFLILKKEYSRLDQKTHIYIRQVELGISKNSLLWVDDMIMKEEWQNKRIMEQGCSLGLSKNVHIIPKISTHLALSYLDSGFGQQILRSNRNFRILSDMTRPDEENGGEAGAILMKELKRRGFEHSMMLFVFNEKNAKNAVKKHLGENVKGITITTDEDAAKAFIIGKN</sequence>